<evidence type="ECO:0000313" key="2">
    <source>
        <dbReference type="Proteomes" id="UP001322392"/>
    </source>
</evidence>
<organism evidence="1 2">
    <name type="scientific">Pseudomonas canadensis</name>
    <dbReference type="NCBI Taxonomy" id="915099"/>
    <lineage>
        <taxon>Bacteria</taxon>
        <taxon>Pseudomonadati</taxon>
        <taxon>Pseudomonadota</taxon>
        <taxon>Gammaproteobacteria</taxon>
        <taxon>Pseudomonadales</taxon>
        <taxon>Pseudomonadaceae</taxon>
        <taxon>Pseudomonas</taxon>
    </lineage>
</organism>
<dbReference type="Proteomes" id="UP001322392">
    <property type="component" value="Chromosome"/>
</dbReference>
<accession>A0ABZ1A1T3</accession>
<name>A0ABZ1A1T3_9PSED</name>
<dbReference type="RefSeq" id="WP_323986356.1">
    <property type="nucleotide sequence ID" value="NZ_CP139639.1"/>
</dbReference>
<keyword evidence="2" id="KW-1185">Reference proteome</keyword>
<evidence type="ECO:0000313" key="1">
    <source>
        <dbReference type="EMBL" id="WRI22576.1"/>
    </source>
</evidence>
<proteinExistence type="predicted"/>
<dbReference type="EMBL" id="CP139639">
    <property type="protein sequence ID" value="WRI22576.1"/>
    <property type="molecule type" value="Genomic_DNA"/>
</dbReference>
<gene>
    <name evidence="1" type="ORF">SPL95_18375</name>
</gene>
<reference evidence="1 2" key="1">
    <citation type="submission" date="2023-12" db="EMBL/GenBank/DDBJ databases">
        <title>First complete genome sequence of Pseudomonas canadensis strain Pcan-CK-23 isolated from homogenized tissues of Zophobas morio larvae.</title>
        <authorList>
            <person name="Kundlacz C."/>
            <person name="Aldeia C."/>
            <person name="Eddoubaji Y."/>
            <person name="Campos-Madueno E.I."/>
            <person name="Endimiani A."/>
        </authorList>
    </citation>
    <scope>NUCLEOTIDE SEQUENCE [LARGE SCALE GENOMIC DNA]</scope>
    <source>
        <strain evidence="1 2">Pcan-CK-23</strain>
    </source>
</reference>
<sequence length="153" mass="17634">MSELTKHPSYKQAVDDLLKEFKYGDLVGHEWLEARFGMPSMTDSKSLTVEKFRERQFEWLANVEAFKSDLLKHHQVCLQSVRGRGYRWVPPHEQTGVAVSELGRNVRKAFRGSGEKLRNLRVTELTDDQRRENLDAVAKFSALQGMTRKALGQ</sequence>
<protein>
    <submittedName>
        <fullName evidence="1">Uncharacterized protein</fullName>
    </submittedName>
</protein>